<protein>
    <submittedName>
        <fullName evidence="1">Uncharacterized protein</fullName>
    </submittedName>
</protein>
<sequence>MTQCDVAARHLANLYSKSFGGKESGRFRMSAKQVRELLGKKRLYADDIAQLARAVLEQGYVLIDMDSFFVLLSANAFVNYRRVSGEALATEMAAKT</sequence>
<dbReference type="KEGG" id="tom:BWR18_12380"/>
<evidence type="ECO:0000313" key="2">
    <source>
        <dbReference type="Proteomes" id="UP000186336"/>
    </source>
</evidence>
<name>A0A1P8MWC9_9RHOB</name>
<gene>
    <name evidence="1" type="ORF">BWR18_12380</name>
</gene>
<dbReference type="EMBL" id="CP019312">
    <property type="protein sequence ID" value="APX12385.1"/>
    <property type="molecule type" value="Genomic_DNA"/>
</dbReference>
<dbReference type="Proteomes" id="UP000186336">
    <property type="component" value="Chromosome"/>
</dbReference>
<organism evidence="1 2">
    <name type="scientific">Tateyamaria omphalii</name>
    <dbReference type="NCBI Taxonomy" id="299262"/>
    <lineage>
        <taxon>Bacteria</taxon>
        <taxon>Pseudomonadati</taxon>
        <taxon>Pseudomonadota</taxon>
        <taxon>Alphaproteobacteria</taxon>
        <taxon>Rhodobacterales</taxon>
        <taxon>Roseobacteraceae</taxon>
        <taxon>Tateyamaria</taxon>
    </lineage>
</organism>
<keyword evidence="2" id="KW-1185">Reference proteome</keyword>
<dbReference type="AlphaFoldDB" id="A0A1P8MWC9"/>
<dbReference type="STRING" id="299262.BWR18_12380"/>
<accession>A0A1P8MWC9</accession>
<evidence type="ECO:0000313" key="1">
    <source>
        <dbReference type="EMBL" id="APX12385.1"/>
    </source>
</evidence>
<dbReference type="RefSeq" id="WP_076628637.1">
    <property type="nucleotide sequence ID" value="NZ_CP019312.1"/>
</dbReference>
<dbReference type="OrthoDB" id="8451272at2"/>
<reference evidence="1 2" key="1">
    <citation type="submission" date="2017-01" db="EMBL/GenBank/DDBJ databases">
        <title>Complete genome of Tateyamaria omphalii DOK1-4 isolated from seawater in Dokdo.</title>
        <authorList>
            <person name="Kim J.H."/>
            <person name="Chi W.-J."/>
        </authorList>
    </citation>
    <scope>NUCLEOTIDE SEQUENCE [LARGE SCALE GENOMIC DNA]</scope>
    <source>
        <strain evidence="1 2">DOK1-4</strain>
    </source>
</reference>
<proteinExistence type="predicted"/>